<evidence type="ECO:0000256" key="6">
    <source>
        <dbReference type="ARBA" id="ARBA00023136"/>
    </source>
</evidence>
<dbReference type="Proteomes" id="UP000691718">
    <property type="component" value="Unassembled WGS sequence"/>
</dbReference>
<comment type="similarity">
    <text evidence="2">Belongs to the insect chemoreceptor superfamily. Gustatory receptor (GR) family. Gr5a subfamily.</text>
</comment>
<keyword evidence="10" id="KW-1185">Reference proteome</keyword>
<sequence>MLISYLLVLWGNMIFYYPGIFLTCVSLYLTSIMDQFNAKIISTQGKMTKPSYWKSIREDYGCITNIIRSLDDLMGYLTLSTILNNIFFVCFQLYSIFSEPYQRNIYTVCSTLLMLLQLLTLVFFTSEVNTTSRAATAFLYKVTSTDFCTEVQRLIDQSHNDEVALSGLKFFYVTREFALSVSIL</sequence>
<feature type="transmembrane region" description="Helical" evidence="8">
    <location>
        <begin position="6"/>
        <end position="29"/>
    </location>
</feature>
<feature type="transmembrane region" description="Helical" evidence="8">
    <location>
        <begin position="103"/>
        <end position="124"/>
    </location>
</feature>
<dbReference type="GO" id="GO:0005886">
    <property type="term" value="C:plasma membrane"/>
    <property type="evidence" value="ECO:0007669"/>
    <property type="project" value="UniProtKB-SubCell"/>
</dbReference>
<dbReference type="PANTHER" id="PTHR21421:SF29">
    <property type="entry name" value="GUSTATORY RECEPTOR 5A FOR TREHALOSE-RELATED"/>
    <property type="match status" value="1"/>
</dbReference>
<organism evidence="9 10">
    <name type="scientific">Parnassius apollo</name>
    <name type="common">Apollo butterfly</name>
    <name type="synonym">Papilio apollo</name>
    <dbReference type="NCBI Taxonomy" id="110799"/>
    <lineage>
        <taxon>Eukaryota</taxon>
        <taxon>Metazoa</taxon>
        <taxon>Ecdysozoa</taxon>
        <taxon>Arthropoda</taxon>
        <taxon>Hexapoda</taxon>
        <taxon>Insecta</taxon>
        <taxon>Pterygota</taxon>
        <taxon>Neoptera</taxon>
        <taxon>Endopterygota</taxon>
        <taxon>Lepidoptera</taxon>
        <taxon>Glossata</taxon>
        <taxon>Ditrysia</taxon>
        <taxon>Papilionoidea</taxon>
        <taxon>Papilionidae</taxon>
        <taxon>Parnassiinae</taxon>
        <taxon>Parnassini</taxon>
        <taxon>Parnassius</taxon>
        <taxon>Parnassius</taxon>
    </lineage>
</organism>
<keyword evidence="5 8" id="KW-1133">Transmembrane helix</keyword>
<evidence type="ECO:0000256" key="3">
    <source>
        <dbReference type="ARBA" id="ARBA00022475"/>
    </source>
</evidence>
<evidence type="ECO:0000256" key="2">
    <source>
        <dbReference type="ARBA" id="ARBA00005327"/>
    </source>
</evidence>
<dbReference type="PANTHER" id="PTHR21421">
    <property type="entry name" value="GUSTATORY RECEPTOR"/>
    <property type="match status" value="1"/>
</dbReference>
<evidence type="ECO:0000256" key="7">
    <source>
        <dbReference type="ARBA" id="ARBA00023170"/>
    </source>
</evidence>
<keyword evidence="7" id="KW-0675">Receptor</keyword>
<protein>
    <submittedName>
        <fullName evidence="9">(apollo) hypothetical protein</fullName>
    </submittedName>
</protein>
<evidence type="ECO:0000256" key="4">
    <source>
        <dbReference type="ARBA" id="ARBA00022692"/>
    </source>
</evidence>
<dbReference type="OrthoDB" id="5800391at2759"/>
<comment type="subcellular location">
    <subcellularLocation>
        <location evidence="1">Cell membrane</location>
        <topology evidence="1">Multi-pass membrane protein</topology>
    </subcellularLocation>
</comment>
<dbReference type="Pfam" id="PF06151">
    <property type="entry name" value="Trehalose_recp"/>
    <property type="match status" value="1"/>
</dbReference>
<comment type="caution">
    <text evidence="9">The sequence shown here is derived from an EMBL/GenBank/DDBJ whole genome shotgun (WGS) entry which is preliminary data.</text>
</comment>
<gene>
    <name evidence="9" type="ORF">PAPOLLO_LOCUS20847</name>
</gene>
<evidence type="ECO:0000256" key="5">
    <source>
        <dbReference type="ARBA" id="ARBA00022989"/>
    </source>
</evidence>
<keyword evidence="3" id="KW-1003">Cell membrane</keyword>
<keyword evidence="4 8" id="KW-0812">Transmembrane</keyword>
<evidence type="ECO:0000313" key="10">
    <source>
        <dbReference type="Proteomes" id="UP000691718"/>
    </source>
</evidence>
<dbReference type="AlphaFoldDB" id="A0A8S3XSH7"/>
<dbReference type="GO" id="GO:0050916">
    <property type="term" value="P:sensory perception of sweet taste"/>
    <property type="evidence" value="ECO:0007669"/>
    <property type="project" value="UniProtKB-ARBA"/>
</dbReference>
<name>A0A8S3XSH7_PARAO</name>
<dbReference type="GO" id="GO:0008527">
    <property type="term" value="F:taste receptor activity"/>
    <property type="evidence" value="ECO:0007669"/>
    <property type="project" value="InterPro"/>
</dbReference>
<evidence type="ECO:0000313" key="9">
    <source>
        <dbReference type="EMBL" id="CAG5036476.1"/>
    </source>
</evidence>
<feature type="transmembrane region" description="Helical" evidence="8">
    <location>
        <begin position="73"/>
        <end position="97"/>
    </location>
</feature>
<accession>A0A8S3XSH7</accession>
<keyword evidence="6 8" id="KW-0472">Membrane</keyword>
<evidence type="ECO:0000256" key="1">
    <source>
        <dbReference type="ARBA" id="ARBA00004651"/>
    </source>
</evidence>
<dbReference type="EMBL" id="CAJQZP010001288">
    <property type="protein sequence ID" value="CAG5036476.1"/>
    <property type="molecule type" value="Genomic_DNA"/>
</dbReference>
<reference evidence="9" key="1">
    <citation type="submission" date="2021-04" db="EMBL/GenBank/DDBJ databases">
        <authorList>
            <person name="Tunstrom K."/>
        </authorList>
    </citation>
    <scope>NUCLEOTIDE SEQUENCE</scope>
</reference>
<proteinExistence type="inferred from homology"/>
<dbReference type="InterPro" id="IPR009318">
    <property type="entry name" value="Gustatory_rcpt"/>
</dbReference>
<evidence type="ECO:0000256" key="8">
    <source>
        <dbReference type="SAM" id="Phobius"/>
    </source>
</evidence>